<dbReference type="EMBL" id="NNAY01001403">
    <property type="protein sequence ID" value="OXU24093.1"/>
    <property type="molecule type" value="Genomic_DNA"/>
</dbReference>
<dbReference type="GO" id="GO:0016236">
    <property type="term" value="P:macroautophagy"/>
    <property type="evidence" value="ECO:0007669"/>
    <property type="project" value="UniProtKB-ARBA"/>
</dbReference>
<organism evidence="8 9">
    <name type="scientific">Trichomalopsis sarcophagae</name>
    <dbReference type="NCBI Taxonomy" id="543379"/>
    <lineage>
        <taxon>Eukaryota</taxon>
        <taxon>Metazoa</taxon>
        <taxon>Ecdysozoa</taxon>
        <taxon>Arthropoda</taxon>
        <taxon>Hexapoda</taxon>
        <taxon>Insecta</taxon>
        <taxon>Pterygota</taxon>
        <taxon>Neoptera</taxon>
        <taxon>Endopterygota</taxon>
        <taxon>Hymenoptera</taxon>
        <taxon>Apocrita</taxon>
        <taxon>Proctotrupomorpha</taxon>
        <taxon>Chalcidoidea</taxon>
        <taxon>Pteromalidae</taxon>
        <taxon>Pteromalinae</taxon>
        <taxon>Trichomalopsis</taxon>
    </lineage>
</organism>
<dbReference type="PANTHER" id="PTHR13149:SF0">
    <property type="entry name" value="VACUOLAR PROTEIN-SORTING-ASSOCIATED PROTEIN 25"/>
    <property type="match status" value="1"/>
</dbReference>
<dbReference type="AlphaFoldDB" id="A0A232F0P5"/>
<dbReference type="InterPro" id="IPR036388">
    <property type="entry name" value="WH-like_DNA-bd_sf"/>
</dbReference>
<comment type="similarity">
    <text evidence="2">Belongs to the VPS25 family.</text>
</comment>
<dbReference type="SUPFAM" id="SSF46785">
    <property type="entry name" value="Winged helix' DNA-binding domain"/>
    <property type="match status" value="2"/>
</dbReference>
<keyword evidence="6" id="KW-0653">Protein transport</keyword>
<dbReference type="OrthoDB" id="245150at2759"/>
<protein>
    <recommendedName>
        <fullName evidence="3">Vacuolar protein-sorting-associated protein 25</fullName>
    </recommendedName>
    <alternativeName>
        <fullName evidence="7">ESCRT-II complex subunit VPS25</fullName>
    </alternativeName>
</protein>
<keyword evidence="5" id="KW-0963">Cytoplasm</keyword>
<dbReference type="Gene3D" id="1.10.10.570">
    <property type="entry name" value="Winged helix' DNA-binding domain. Chain C. Domain 1"/>
    <property type="match status" value="1"/>
</dbReference>
<dbReference type="Proteomes" id="UP000215335">
    <property type="component" value="Unassembled WGS sequence"/>
</dbReference>
<proteinExistence type="inferred from homology"/>
<dbReference type="STRING" id="543379.A0A232F0P5"/>
<dbReference type="InterPro" id="IPR014041">
    <property type="entry name" value="ESCRT-II_cplx_Vps25-sub_N"/>
</dbReference>
<dbReference type="FunFam" id="1.10.10.570:FF:000003">
    <property type="entry name" value="Vacuolar protein-sorting-associated protein 25"/>
    <property type="match status" value="1"/>
</dbReference>
<evidence type="ECO:0000256" key="3">
    <source>
        <dbReference type="ARBA" id="ARBA00017934"/>
    </source>
</evidence>
<evidence type="ECO:0000313" key="8">
    <source>
        <dbReference type="EMBL" id="OXU24093.1"/>
    </source>
</evidence>
<dbReference type="FunFam" id="1.10.10.10:FF:000141">
    <property type="entry name" value="vacuolar protein-sorting-associated protein 25"/>
    <property type="match status" value="1"/>
</dbReference>
<evidence type="ECO:0000256" key="6">
    <source>
        <dbReference type="ARBA" id="ARBA00022927"/>
    </source>
</evidence>
<gene>
    <name evidence="8" type="ORF">TSAR_004467</name>
</gene>
<dbReference type="PANTHER" id="PTHR13149">
    <property type="entry name" value="VACUOLAR PROTEIN SORTING-ASSOCIATED PROTEIN VPS25"/>
    <property type="match status" value="1"/>
</dbReference>
<dbReference type="GO" id="GO:0043328">
    <property type="term" value="P:protein transport to vacuole involved in ubiquitin-dependent protein catabolic process via the multivesicular body sorting pathway"/>
    <property type="evidence" value="ECO:0007669"/>
    <property type="project" value="TreeGrafter"/>
</dbReference>
<evidence type="ECO:0000256" key="1">
    <source>
        <dbReference type="ARBA" id="ARBA00004496"/>
    </source>
</evidence>
<dbReference type="GO" id="GO:0000814">
    <property type="term" value="C:ESCRT II complex"/>
    <property type="evidence" value="ECO:0007669"/>
    <property type="project" value="InterPro"/>
</dbReference>
<keyword evidence="9" id="KW-1185">Reference proteome</keyword>
<name>A0A232F0P5_9HYME</name>
<dbReference type="Pfam" id="PF05871">
    <property type="entry name" value="ESCRT-II"/>
    <property type="match status" value="1"/>
</dbReference>
<evidence type="ECO:0000256" key="2">
    <source>
        <dbReference type="ARBA" id="ARBA00009674"/>
    </source>
</evidence>
<evidence type="ECO:0000256" key="7">
    <source>
        <dbReference type="ARBA" id="ARBA00030094"/>
    </source>
</evidence>
<comment type="caution">
    <text evidence="8">The sequence shown here is derived from an EMBL/GenBank/DDBJ whole genome shotgun (WGS) entry which is preliminary data.</text>
</comment>
<accession>A0A232F0P5</accession>
<dbReference type="InterPro" id="IPR008570">
    <property type="entry name" value="ESCRT-II_cplx_Vps25-sub"/>
</dbReference>
<dbReference type="GO" id="GO:0005198">
    <property type="term" value="F:structural molecule activity"/>
    <property type="evidence" value="ECO:0007669"/>
    <property type="project" value="TreeGrafter"/>
</dbReference>
<comment type="subcellular location">
    <subcellularLocation>
        <location evidence="1">Cytoplasm</location>
    </subcellularLocation>
</comment>
<keyword evidence="4" id="KW-0813">Transport</keyword>
<dbReference type="GO" id="GO:0042803">
    <property type="term" value="F:protein homodimerization activity"/>
    <property type="evidence" value="ECO:0007669"/>
    <property type="project" value="TreeGrafter"/>
</dbReference>
<evidence type="ECO:0000313" key="9">
    <source>
        <dbReference type="Proteomes" id="UP000215335"/>
    </source>
</evidence>
<dbReference type="Gene3D" id="1.10.10.10">
    <property type="entry name" value="Winged helix-like DNA-binding domain superfamily/Winged helix DNA-binding domain"/>
    <property type="match status" value="1"/>
</dbReference>
<dbReference type="InterPro" id="IPR036390">
    <property type="entry name" value="WH_DNA-bd_sf"/>
</dbReference>
<evidence type="ECO:0000256" key="5">
    <source>
        <dbReference type="ARBA" id="ARBA00022490"/>
    </source>
</evidence>
<reference evidence="8 9" key="1">
    <citation type="journal article" date="2017" name="Curr. Biol.">
        <title>The Evolution of Venom by Co-option of Single-Copy Genes.</title>
        <authorList>
            <person name="Martinson E.O."/>
            <person name="Mrinalini"/>
            <person name="Kelkar Y.D."/>
            <person name="Chang C.H."/>
            <person name="Werren J.H."/>
        </authorList>
    </citation>
    <scope>NUCLEOTIDE SEQUENCE [LARGE SCALE GENOMIC DNA]</scope>
    <source>
        <strain evidence="8 9">Alberta</strain>
        <tissue evidence="8">Whole body</tissue>
    </source>
</reference>
<sequence>MTEIDWPWQYSFPPFFTLQPHAETRAKQIAAWKNLVLNYFRTTKQAILDIREIHSTPLFNNVSIDSILSNDEFRKLPSEVVSVIVEELAKSGNATPLDKAKLRWIVSWHTLDEWADIIYSWAQTNGFAGSVCTFYELTQGENTVDQEFHGLDNELLVRALKTLEAAKRAELIIFDDNEGVKFF</sequence>
<evidence type="ECO:0000256" key="4">
    <source>
        <dbReference type="ARBA" id="ARBA00022448"/>
    </source>
</evidence>